<evidence type="ECO:0000313" key="2">
    <source>
        <dbReference type="Proteomes" id="UP000546806"/>
    </source>
</evidence>
<dbReference type="InterPro" id="IPR006524">
    <property type="entry name" value="ArpU-like"/>
</dbReference>
<gene>
    <name evidence="1" type="ORF">HCA78_12780</name>
</gene>
<dbReference type="EMBL" id="JAARWW010000005">
    <property type="protein sequence ID" value="MBC2004651.1"/>
    <property type="molecule type" value="Genomic_DNA"/>
</dbReference>
<dbReference type="AlphaFoldDB" id="A0A842CR27"/>
<comment type="caution">
    <text evidence="1">The sequence shown here is derived from an EMBL/GenBank/DDBJ whole genome shotgun (WGS) entry which is preliminary data.</text>
</comment>
<evidence type="ECO:0008006" key="3">
    <source>
        <dbReference type="Google" id="ProtNLM"/>
    </source>
</evidence>
<accession>A0A842CR27</accession>
<reference evidence="1 2" key="1">
    <citation type="submission" date="2020-03" db="EMBL/GenBank/DDBJ databases">
        <title>Soil Listeria distribution.</title>
        <authorList>
            <person name="Liao J."/>
            <person name="Wiedmann M."/>
        </authorList>
    </citation>
    <scope>NUCLEOTIDE SEQUENCE [LARGE SCALE GENOMIC DNA]</scope>
    <source>
        <strain evidence="1 2">FSL L7-0435</strain>
    </source>
</reference>
<protein>
    <recommendedName>
        <fullName evidence="3">ArpU family transcriptional regulator</fullName>
    </recommendedName>
</protein>
<dbReference type="RefSeq" id="WP_185533660.1">
    <property type="nucleotide sequence ID" value="NZ_JAARUF010000004.1"/>
</dbReference>
<evidence type="ECO:0000313" key="1">
    <source>
        <dbReference type="EMBL" id="MBC2004651.1"/>
    </source>
</evidence>
<sequence length="167" mass="19661">MEDQPLFNLADYTLPSPDELDMTETKRQIKQLIAAYRFERSNNGMRREPPVTSTLSLVTASFSNQFHSTTEQAAMDNLKNSQAYSRYQFLHERMARGLEGIDYPFDADKRIRRKNVFVRKMIRGENRIKTMKELHIEKDAYNDDLNWACTQFAYEIGIHVWKNAKTE</sequence>
<dbReference type="Proteomes" id="UP000546806">
    <property type="component" value="Unassembled WGS sequence"/>
</dbReference>
<name>A0A842CR27_9LIST</name>
<dbReference type="NCBIfam" id="TIGR01637">
    <property type="entry name" value="phage_arpU"/>
    <property type="match status" value="1"/>
</dbReference>
<proteinExistence type="predicted"/>
<organism evidence="1 2">
    <name type="scientific">Listeria booriae</name>
    <dbReference type="NCBI Taxonomy" id="1552123"/>
    <lineage>
        <taxon>Bacteria</taxon>
        <taxon>Bacillati</taxon>
        <taxon>Bacillota</taxon>
        <taxon>Bacilli</taxon>
        <taxon>Bacillales</taxon>
        <taxon>Listeriaceae</taxon>
        <taxon>Listeria</taxon>
    </lineage>
</organism>